<evidence type="ECO:0000256" key="4">
    <source>
        <dbReference type="ARBA" id="ARBA00023163"/>
    </source>
</evidence>
<keyword evidence="3" id="KW-0731">Sigma factor</keyword>
<dbReference type="EMBL" id="MSCK01000002">
    <property type="protein sequence ID" value="PQJ68877.1"/>
    <property type="molecule type" value="Genomic_DNA"/>
</dbReference>
<dbReference type="SUPFAM" id="SSF88659">
    <property type="entry name" value="Sigma3 and sigma4 domains of RNA polymerase sigma factors"/>
    <property type="match status" value="1"/>
</dbReference>
<evidence type="ECO:0000256" key="1">
    <source>
        <dbReference type="ARBA" id="ARBA00010641"/>
    </source>
</evidence>
<evidence type="ECO:0000313" key="7">
    <source>
        <dbReference type="EMBL" id="PQJ68877.1"/>
    </source>
</evidence>
<dbReference type="GO" id="GO:0003677">
    <property type="term" value="F:DNA binding"/>
    <property type="evidence" value="ECO:0007669"/>
    <property type="project" value="InterPro"/>
</dbReference>
<reference evidence="7 8" key="1">
    <citation type="submission" date="2016-12" db="EMBL/GenBank/DDBJ databases">
        <title>Trade-off between light-utilization and light-protection in marine flavobacteria.</title>
        <authorList>
            <person name="Kumagai Y."/>
            <person name="Yoshizawa S."/>
            <person name="Kogure K."/>
            <person name="Iwasaki W."/>
        </authorList>
    </citation>
    <scope>NUCLEOTIDE SEQUENCE [LARGE SCALE GENOMIC DNA]</scope>
    <source>
        <strain evidence="7 8">KCTC 12100</strain>
    </source>
</reference>
<keyword evidence="8" id="KW-1185">Reference proteome</keyword>
<gene>
    <name evidence="7" type="ORF">BTO14_12590</name>
</gene>
<feature type="domain" description="RNA polymerase sigma-70 region 2" evidence="5">
    <location>
        <begin position="23"/>
        <end position="87"/>
    </location>
</feature>
<dbReference type="Pfam" id="PF08281">
    <property type="entry name" value="Sigma70_r4_2"/>
    <property type="match status" value="1"/>
</dbReference>
<dbReference type="OrthoDB" id="1056775at2"/>
<dbReference type="InterPro" id="IPR007627">
    <property type="entry name" value="RNA_pol_sigma70_r2"/>
</dbReference>
<evidence type="ECO:0000259" key="6">
    <source>
        <dbReference type="Pfam" id="PF08281"/>
    </source>
</evidence>
<dbReference type="Pfam" id="PF04542">
    <property type="entry name" value="Sigma70_r2"/>
    <property type="match status" value="1"/>
</dbReference>
<organism evidence="7 8">
    <name type="scientific">Polaribacter butkevichii</name>
    <dbReference type="NCBI Taxonomy" id="218490"/>
    <lineage>
        <taxon>Bacteria</taxon>
        <taxon>Pseudomonadati</taxon>
        <taxon>Bacteroidota</taxon>
        <taxon>Flavobacteriia</taxon>
        <taxon>Flavobacteriales</taxon>
        <taxon>Flavobacteriaceae</taxon>
    </lineage>
</organism>
<dbReference type="Gene3D" id="1.10.10.10">
    <property type="entry name" value="Winged helix-like DNA-binding domain superfamily/Winged helix DNA-binding domain"/>
    <property type="match status" value="1"/>
</dbReference>
<evidence type="ECO:0000256" key="2">
    <source>
        <dbReference type="ARBA" id="ARBA00023015"/>
    </source>
</evidence>
<proteinExistence type="inferred from homology"/>
<dbReference type="NCBIfam" id="TIGR02937">
    <property type="entry name" value="sigma70-ECF"/>
    <property type="match status" value="1"/>
</dbReference>
<protein>
    <submittedName>
        <fullName evidence="7">RNA polymerase subunit sigma-70</fullName>
    </submittedName>
</protein>
<dbReference type="AlphaFoldDB" id="A0A2P6C7H1"/>
<dbReference type="SUPFAM" id="SSF88946">
    <property type="entry name" value="Sigma2 domain of RNA polymerase sigma factors"/>
    <property type="match status" value="1"/>
</dbReference>
<dbReference type="InterPro" id="IPR013249">
    <property type="entry name" value="RNA_pol_sigma70_r4_t2"/>
</dbReference>
<evidence type="ECO:0000256" key="3">
    <source>
        <dbReference type="ARBA" id="ARBA00023082"/>
    </source>
</evidence>
<dbReference type="Gene3D" id="1.10.1740.10">
    <property type="match status" value="1"/>
</dbReference>
<sequence length="187" mass="22242">MKQEELIKECCKQNIAAQAKVYQIFSDKLFAVCLKYSRNYQDAEDNLQDSFMTIFSKIEQYKNKGSFEGWLKRITIHTVLQKYRKKSPLQFVKEVSEEVEEEEELSLETYNFSIDVLLRCIQQLPDKYRLIFNLYVLDNYSHKEIAEMLQISVGTSKSNLSRARKILRDQLEIYQNKQQKILINESE</sequence>
<dbReference type="PANTHER" id="PTHR43133:SF46">
    <property type="entry name" value="RNA POLYMERASE SIGMA-70 FACTOR ECF SUBFAMILY"/>
    <property type="match status" value="1"/>
</dbReference>
<dbReference type="InterPro" id="IPR014284">
    <property type="entry name" value="RNA_pol_sigma-70_dom"/>
</dbReference>
<dbReference type="GO" id="GO:0006352">
    <property type="term" value="P:DNA-templated transcription initiation"/>
    <property type="evidence" value="ECO:0007669"/>
    <property type="project" value="InterPro"/>
</dbReference>
<feature type="domain" description="RNA polymerase sigma factor 70 region 4 type 2" evidence="6">
    <location>
        <begin position="116"/>
        <end position="166"/>
    </location>
</feature>
<name>A0A2P6C7H1_9FLAO</name>
<dbReference type="InterPro" id="IPR013324">
    <property type="entry name" value="RNA_pol_sigma_r3/r4-like"/>
</dbReference>
<dbReference type="PANTHER" id="PTHR43133">
    <property type="entry name" value="RNA POLYMERASE ECF-TYPE SIGMA FACTO"/>
    <property type="match status" value="1"/>
</dbReference>
<evidence type="ECO:0000259" key="5">
    <source>
        <dbReference type="Pfam" id="PF04542"/>
    </source>
</evidence>
<evidence type="ECO:0000313" key="8">
    <source>
        <dbReference type="Proteomes" id="UP000247345"/>
    </source>
</evidence>
<accession>A0A2P6C7H1</accession>
<dbReference type="InterPro" id="IPR013325">
    <property type="entry name" value="RNA_pol_sigma_r2"/>
</dbReference>
<keyword evidence="2" id="KW-0805">Transcription regulation</keyword>
<dbReference type="InterPro" id="IPR039425">
    <property type="entry name" value="RNA_pol_sigma-70-like"/>
</dbReference>
<dbReference type="InterPro" id="IPR036388">
    <property type="entry name" value="WH-like_DNA-bd_sf"/>
</dbReference>
<keyword evidence="4" id="KW-0804">Transcription</keyword>
<dbReference type="Proteomes" id="UP000247345">
    <property type="component" value="Unassembled WGS sequence"/>
</dbReference>
<comment type="caution">
    <text evidence="7">The sequence shown here is derived from an EMBL/GenBank/DDBJ whole genome shotgun (WGS) entry which is preliminary data.</text>
</comment>
<dbReference type="GO" id="GO:0016987">
    <property type="term" value="F:sigma factor activity"/>
    <property type="evidence" value="ECO:0007669"/>
    <property type="project" value="UniProtKB-KW"/>
</dbReference>
<comment type="similarity">
    <text evidence="1">Belongs to the sigma-70 factor family. ECF subfamily.</text>
</comment>
<dbReference type="CDD" id="cd06171">
    <property type="entry name" value="Sigma70_r4"/>
    <property type="match status" value="1"/>
</dbReference>